<comment type="caution">
    <text evidence="1">The sequence shown here is derived from an EMBL/GenBank/DDBJ whole genome shotgun (WGS) entry which is preliminary data.</text>
</comment>
<organism evidence="1 2">
    <name type="scientific">Chrysochromulina tobinii</name>
    <dbReference type="NCBI Taxonomy" id="1460289"/>
    <lineage>
        <taxon>Eukaryota</taxon>
        <taxon>Haptista</taxon>
        <taxon>Haptophyta</taxon>
        <taxon>Prymnesiophyceae</taxon>
        <taxon>Prymnesiales</taxon>
        <taxon>Chrysochromulinaceae</taxon>
        <taxon>Chrysochromulina</taxon>
    </lineage>
</organism>
<accession>A0A0M0JGE4</accession>
<reference evidence="2" key="1">
    <citation type="journal article" date="2015" name="PLoS Genet.">
        <title>Genome Sequence and Transcriptome Analyses of Chrysochromulina tobin: Metabolic Tools for Enhanced Algal Fitness in the Prominent Order Prymnesiales (Haptophyceae).</title>
        <authorList>
            <person name="Hovde B.T."/>
            <person name="Deodato C.R."/>
            <person name="Hunsperger H.M."/>
            <person name="Ryken S.A."/>
            <person name="Yost W."/>
            <person name="Jha R.K."/>
            <person name="Patterson J."/>
            <person name="Monnat R.J. Jr."/>
            <person name="Barlow S.B."/>
            <person name="Starkenburg S.R."/>
            <person name="Cattolico R.A."/>
        </authorList>
    </citation>
    <scope>NUCLEOTIDE SEQUENCE</scope>
    <source>
        <strain evidence="2">CCMP291</strain>
    </source>
</reference>
<name>A0A0M0JGE4_9EUKA</name>
<keyword evidence="2" id="KW-1185">Reference proteome</keyword>
<evidence type="ECO:0000313" key="1">
    <source>
        <dbReference type="EMBL" id="KOO25313.1"/>
    </source>
</evidence>
<proteinExistence type="predicted"/>
<evidence type="ECO:0000313" key="2">
    <source>
        <dbReference type="Proteomes" id="UP000037460"/>
    </source>
</evidence>
<dbReference type="EMBL" id="JWZX01002992">
    <property type="protein sequence ID" value="KOO25313.1"/>
    <property type="molecule type" value="Genomic_DNA"/>
</dbReference>
<sequence length="290" mass="32831">MELEGNPEMLDAAPRRARTDAEAMADGVERAYLATTLQRIGPDHAYLERGCDLMRDESQGCVRHIGAMSRHKLMGERMSGAAADTWWRDWETSDPARLVALGAKVLEAVPRDAPKNRRPAAAKYLTPNSDRYLLTPSNPYRWGLLRALAEHLGELARSVSDAPNQEEYVRRMGRCWAWDAWCRDKSYQKVWILSEILYLMMVDGESSGAFTPSAHEVCPVSRETFLEMDRSTTFYHIHPCMHWIGEEGAHRISADSLRTRTGATCPLCRAPVLFFRAVQWFNPTSRGASD</sequence>
<protein>
    <submittedName>
        <fullName evidence="1">Uncharacterized protein</fullName>
    </submittedName>
</protein>
<gene>
    <name evidence="1" type="ORF">Ctob_008952</name>
</gene>
<dbReference type="Proteomes" id="UP000037460">
    <property type="component" value="Unassembled WGS sequence"/>
</dbReference>
<dbReference type="AlphaFoldDB" id="A0A0M0JGE4"/>